<evidence type="ECO:0000313" key="1">
    <source>
        <dbReference type="EMBL" id="RXH76676.1"/>
    </source>
</evidence>
<reference evidence="1 2" key="1">
    <citation type="submission" date="2018-10" db="EMBL/GenBank/DDBJ databases">
        <title>A high-quality apple genome assembly.</title>
        <authorList>
            <person name="Hu J."/>
        </authorList>
    </citation>
    <scope>NUCLEOTIDE SEQUENCE [LARGE SCALE GENOMIC DNA]</scope>
    <source>
        <strain evidence="2">cv. HFTH1</strain>
        <tissue evidence="1">Young leaf</tissue>
    </source>
</reference>
<protein>
    <submittedName>
        <fullName evidence="1">Uncharacterized protein</fullName>
    </submittedName>
</protein>
<proteinExistence type="predicted"/>
<evidence type="ECO:0000313" key="2">
    <source>
        <dbReference type="Proteomes" id="UP000290289"/>
    </source>
</evidence>
<dbReference type="EMBL" id="RDQH01000340">
    <property type="protein sequence ID" value="RXH76676.1"/>
    <property type="molecule type" value="Genomic_DNA"/>
</dbReference>
<keyword evidence="2" id="KW-1185">Reference proteome</keyword>
<accession>A0A498HZ85</accession>
<dbReference type="AlphaFoldDB" id="A0A498HZ85"/>
<sequence>MANHILSTTPILNKCLSNATTIVGYKLRLGFLSLLNQSPLAIYLSPHAVNLSDLPTSLIPLVLVASTPFM</sequence>
<dbReference type="Proteomes" id="UP000290289">
    <property type="component" value="Chromosome 14"/>
</dbReference>
<gene>
    <name evidence="1" type="ORF">DVH24_019564</name>
</gene>
<comment type="caution">
    <text evidence="1">The sequence shown here is derived from an EMBL/GenBank/DDBJ whole genome shotgun (WGS) entry which is preliminary data.</text>
</comment>
<name>A0A498HZ85_MALDO</name>
<organism evidence="1 2">
    <name type="scientific">Malus domestica</name>
    <name type="common">Apple</name>
    <name type="synonym">Pyrus malus</name>
    <dbReference type="NCBI Taxonomy" id="3750"/>
    <lineage>
        <taxon>Eukaryota</taxon>
        <taxon>Viridiplantae</taxon>
        <taxon>Streptophyta</taxon>
        <taxon>Embryophyta</taxon>
        <taxon>Tracheophyta</taxon>
        <taxon>Spermatophyta</taxon>
        <taxon>Magnoliopsida</taxon>
        <taxon>eudicotyledons</taxon>
        <taxon>Gunneridae</taxon>
        <taxon>Pentapetalae</taxon>
        <taxon>rosids</taxon>
        <taxon>fabids</taxon>
        <taxon>Rosales</taxon>
        <taxon>Rosaceae</taxon>
        <taxon>Amygdaloideae</taxon>
        <taxon>Maleae</taxon>
        <taxon>Malus</taxon>
    </lineage>
</organism>